<gene>
    <name evidence="1" type="ORF">NLS_LOCUS8705</name>
</gene>
<protein>
    <submittedName>
        <fullName evidence="1">Uncharacterized protein</fullName>
    </submittedName>
</protein>
<dbReference type="AlphaFoldDB" id="A0A3P6VDH1"/>
<dbReference type="Proteomes" id="UP000277928">
    <property type="component" value="Unassembled WGS sequence"/>
</dbReference>
<keyword evidence="2" id="KW-1185">Reference proteome</keyword>
<dbReference type="EMBL" id="UYRX01001163">
    <property type="protein sequence ID" value="VDK88491.1"/>
    <property type="molecule type" value="Genomic_DNA"/>
</dbReference>
<reference evidence="1 2" key="1">
    <citation type="submission" date="2018-08" db="EMBL/GenBank/DDBJ databases">
        <authorList>
            <person name="Laetsch R D."/>
            <person name="Stevens L."/>
            <person name="Kumar S."/>
            <person name="Blaxter L. M."/>
        </authorList>
    </citation>
    <scope>NUCLEOTIDE SEQUENCE [LARGE SCALE GENOMIC DNA]</scope>
</reference>
<proteinExistence type="predicted"/>
<evidence type="ECO:0000313" key="2">
    <source>
        <dbReference type="Proteomes" id="UP000277928"/>
    </source>
</evidence>
<name>A0A3P6VDH1_LITSI</name>
<sequence>MDRLGSSIGRLFGVSWKSRGVEDDVNEENVIHRITREEYDEPIQDAYVQSVARLSYAELDDKYNPGIQVRHCQMEV</sequence>
<accession>A0A3P6VDH1</accession>
<organism evidence="1 2">
    <name type="scientific">Litomosoides sigmodontis</name>
    <name type="common">Filarial nematode worm</name>
    <dbReference type="NCBI Taxonomy" id="42156"/>
    <lineage>
        <taxon>Eukaryota</taxon>
        <taxon>Metazoa</taxon>
        <taxon>Ecdysozoa</taxon>
        <taxon>Nematoda</taxon>
        <taxon>Chromadorea</taxon>
        <taxon>Rhabditida</taxon>
        <taxon>Spirurina</taxon>
        <taxon>Spiruromorpha</taxon>
        <taxon>Filarioidea</taxon>
        <taxon>Onchocercidae</taxon>
        <taxon>Litomosoides</taxon>
    </lineage>
</organism>
<dbReference type="OrthoDB" id="7481291at2759"/>
<evidence type="ECO:0000313" key="1">
    <source>
        <dbReference type="EMBL" id="VDK88491.1"/>
    </source>
</evidence>